<evidence type="ECO:0000313" key="3">
    <source>
        <dbReference type="Proteomes" id="UP000709295"/>
    </source>
</evidence>
<evidence type="ECO:0008006" key="4">
    <source>
        <dbReference type="Google" id="ProtNLM"/>
    </source>
</evidence>
<evidence type="ECO:0000256" key="1">
    <source>
        <dbReference type="SAM" id="SignalP"/>
    </source>
</evidence>
<evidence type="ECO:0000313" key="2">
    <source>
        <dbReference type="EMBL" id="KAG6969977.1"/>
    </source>
</evidence>
<accession>A0A8J5M8U8</accession>
<protein>
    <recommendedName>
        <fullName evidence="4">Elicitin</fullName>
    </recommendedName>
</protein>
<feature type="chain" id="PRO_5035261372" description="Elicitin" evidence="1">
    <location>
        <begin position="23"/>
        <end position="131"/>
    </location>
</feature>
<keyword evidence="1" id="KW-0732">Signal</keyword>
<organism evidence="2 3">
    <name type="scientific">Phytophthora aleatoria</name>
    <dbReference type="NCBI Taxonomy" id="2496075"/>
    <lineage>
        <taxon>Eukaryota</taxon>
        <taxon>Sar</taxon>
        <taxon>Stramenopiles</taxon>
        <taxon>Oomycota</taxon>
        <taxon>Peronosporomycetes</taxon>
        <taxon>Peronosporales</taxon>
        <taxon>Peronosporaceae</taxon>
        <taxon>Phytophthora</taxon>
    </lineage>
</organism>
<sequence>MPLARLLYLLLLIAMTAAGILAFSSCNTKQFDKIDKIFKSRFIETNLGICNVLSSYRVYPFQHPPTGQFQKHVCKQLFCQIGIKQFVTTPDIPICEINMKGENITVQRHLQSICPDLDLTTTKKARKRQLR</sequence>
<reference evidence="2" key="1">
    <citation type="submission" date="2021-01" db="EMBL/GenBank/DDBJ databases">
        <title>Phytophthora aleatoria, a newly-described species from Pinus radiata is distinct from Phytophthora cactorum isolates based on comparative genomics.</title>
        <authorList>
            <person name="Mcdougal R."/>
            <person name="Panda P."/>
            <person name="Williams N."/>
            <person name="Studholme D.J."/>
        </authorList>
    </citation>
    <scope>NUCLEOTIDE SEQUENCE</scope>
    <source>
        <strain evidence="2">NZFS 4037</strain>
    </source>
</reference>
<dbReference type="Proteomes" id="UP000709295">
    <property type="component" value="Unassembled WGS sequence"/>
</dbReference>
<dbReference type="EMBL" id="JAENGY010000195">
    <property type="protein sequence ID" value="KAG6969977.1"/>
    <property type="molecule type" value="Genomic_DNA"/>
</dbReference>
<proteinExistence type="predicted"/>
<dbReference type="PROSITE" id="PS51257">
    <property type="entry name" value="PROKAR_LIPOPROTEIN"/>
    <property type="match status" value="1"/>
</dbReference>
<comment type="caution">
    <text evidence="2">The sequence shown here is derived from an EMBL/GenBank/DDBJ whole genome shotgun (WGS) entry which is preliminary data.</text>
</comment>
<feature type="signal peptide" evidence="1">
    <location>
        <begin position="1"/>
        <end position="22"/>
    </location>
</feature>
<dbReference type="AlphaFoldDB" id="A0A8J5M8U8"/>
<keyword evidence="3" id="KW-1185">Reference proteome</keyword>
<name>A0A8J5M8U8_9STRA</name>
<gene>
    <name evidence="2" type="ORF">JG688_00005092</name>
</gene>